<proteinExistence type="predicted"/>
<reference evidence="1" key="1">
    <citation type="submission" date="2011-10" db="EMBL/GenBank/DDBJ databases">
        <title>Provirophages and transpovirons: unique mobilome of giant viruses.</title>
        <authorList>
            <person name="Desnues C."/>
            <person name="LaScola B."/>
            <person name="Yutin N."/>
            <person name="Fournous G."/>
            <person name="Koonin E."/>
            <person name="Raoult D."/>
        </authorList>
    </citation>
    <scope>NUCLEOTIDE SEQUENCE</scope>
    <source>
        <strain evidence="1">Mv13-mv</strain>
    </source>
</reference>
<gene>
    <name evidence="1" type="ORF">mv_R635</name>
</gene>
<sequence length="77" mass="8791">MQNKSSFKIIPTIEEDAPFGDISAVTLSFFSSDRVDKTKCLNIKAFKVHNGYSNLDLANQDAKDIKKINQNMMYTYH</sequence>
<organism evidence="1">
    <name type="scientific">Moumouvirus sp. 'Monve'</name>
    <dbReference type="NCBI Taxonomy" id="1128131"/>
    <lineage>
        <taxon>Viruses</taxon>
        <taxon>Varidnaviria</taxon>
        <taxon>Bamfordvirae</taxon>
        <taxon>Nucleocytoviricota</taxon>
        <taxon>Megaviricetes</taxon>
        <taxon>Imitervirales</taxon>
        <taxon>Mimiviridae</taxon>
        <taxon>Megamimivirinae</taxon>
        <taxon>Moumouvirus</taxon>
    </lineage>
</organism>
<dbReference type="EMBL" id="JN885998">
    <property type="protein sequence ID" value="AEX62840.1"/>
    <property type="molecule type" value="Genomic_DNA"/>
</dbReference>
<name>H2EEL7_9VIRU</name>
<accession>H2EEL7</accession>
<evidence type="ECO:0000313" key="1">
    <source>
        <dbReference type="EMBL" id="AEX62840.1"/>
    </source>
</evidence>
<protein>
    <submittedName>
        <fullName evidence="1">Uncharacterized protein</fullName>
    </submittedName>
</protein>